<dbReference type="RefSeq" id="WP_074866915.1">
    <property type="nucleotide sequence ID" value="NZ_FOAS01000006.1"/>
</dbReference>
<dbReference type="SUPFAM" id="SSF56634">
    <property type="entry name" value="Heme-dependent catalase-like"/>
    <property type="match status" value="1"/>
</dbReference>
<proteinExistence type="predicted"/>
<evidence type="ECO:0000313" key="5">
    <source>
        <dbReference type="Proteomes" id="UP000185766"/>
    </source>
</evidence>
<dbReference type="GO" id="GO:0006979">
    <property type="term" value="P:response to oxidative stress"/>
    <property type="evidence" value="ECO:0007669"/>
    <property type="project" value="InterPro"/>
</dbReference>
<evidence type="ECO:0000256" key="2">
    <source>
        <dbReference type="SAM" id="MobiDB-lite"/>
    </source>
</evidence>
<dbReference type="EC" id="1.11.1.6" evidence="1"/>
<accession>A0A1H7KYU2</accession>
<dbReference type="Pfam" id="PF00199">
    <property type="entry name" value="Catalase"/>
    <property type="match status" value="1"/>
</dbReference>
<reference evidence="4 5" key="1">
    <citation type="submission" date="2016-10" db="EMBL/GenBank/DDBJ databases">
        <authorList>
            <person name="de Groot N.N."/>
        </authorList>
    </citation>
    <scope>NUCLEOTIDE SEQUENCE [LARGE SCALE GENOMIC DNA]</scope>
    <source>
        <strain evidence="4 5">JCM 19513</strain>
    </source>
</reference>
<protein>
    <recommendedName>
        <fullName evidence="1">catalase</fullName>
        <ecNumber evidence="1">1.11.1.6</ecNumber>
    </recommendedName>
</protein>
<dbReference type="InterPro" id="IPR018028">
    <property type="entry name" value="Catalase"/>
</dbReference>
<feature type="domain" description="Catalase core" evidence="3">
    <location>
        <begin position="44"/>
        <end position="397"/>
    </location>
</feature>
<evidence type="ECO:0000256" key="1">
    <source>
        <dbReference type="ARBA" id="ARBA00012314"/>
    </source>
</evidence>
<dbReference type="CDD" id="cd08152">
    <property type="entry name" value="y4iL_like"/>
    <property type="match status" value="1"/>
</dbReference>
<dbReference type="PROSITE" id="PS51402">
    <property type="entry name" value="CATALASE_3"/>
    <property type="match status" value="1"/>
</dbReference>
<dbReference type="InterPro" id="IPR020835">
    <property type="entry name" value="Catalase_sf"/>
</dbReference>
<dbReference type="InterPro" id="IPR011614">
    <property type="entry name" value="Catalase_core"/>
</dbReference>
<evidence type="ECO:0000313" key="4">
    <source>
        <dbReference type="EMBL" id="SEK91724.1"/>
    </source>
</evidence>
<evidence type="ECO:0000259" key="3">
    <source>
        <dbReference type="SMART" id="SM01060"/>
    </source>
</evidence>
<dbReference type="STRING" id="1429083.GCA_001885685_01051"/>
<dbReference type="GO" id="GO:0020037">
    <property type="term" value="F:heme binding"/>
    <property type="evidence" value="ECO:0007669"/>
    <property type="project" value="InterPro"/>
</dbReference>
<dbReference type="PANTHER" id="PTHR36195">
    <property type="entry name" value="DOMAIN PROTEIN, PUTATIVE (AFU_ORTHOLOGUE AFUA_5G01990)-RELATED-RELATED"/>
    <property type="match status" value="1"/>
</dbReference>
<feature type="region of interest" description="Disordered" evidence="2">
    <location>
        <begin position="372"/>
        <end position="405"/>
    </location>
</feature>
<gene>
    <name evidence="4" type="ORF">SAMN05216214_106121</name>
</gene>
<name>A0A1H7KYU2_9GAMM</name>
<dbReference type="GO" id="GO:0004096">
    <property type="term" value="F:catalase activity"/>
    <property type="evidence" value="ECO:0007669"/>
    <property type="project" value="InterPro"/>
</dbReference>
<keyword evidence="5" id="KW-1185">Reference proteome</keyword>
<dbReference type="Gene3D" id="2.40.180.10">
    <property type="entry name" value="Catalase core domain"/>
    <property type="match status" value="1"/>
</dbReference>
<dbReference type="AlphaFoldDB" id="A0A1H7KYU2"/>
<sequence>MLKRLFTKLLRFVFKLLLLLVALGLLGWGVAELYYRIAWQGPVSTEEEIPVGEAAMTQKIIADAITIVETHKDNTRIMRDAHAKAHGCVRADVSVREDLPENLQHGVFAKPGQQYPAWVRFSNGNAYPQFDSMRDARGMAIKLMNVEGKKLLPSEADAQTQDLVMFNQPLFFVSDVAEYQSNFAAQAEGKKVQAFFPSWDPRTWQFRHLLIGLQTLAPPPESPFSAQYFSIAPFKYGPHNSKYRTVPAPEQCPDYAQPTLNQNLPNFLRSAMYQQLSVDRVPACFAIQVQLQDAEKYMPLEDTSIEWREEDSPFVTVAHLKIEPQDFDTPEQNLFCDNLSFTPWHSIEEHRPLGGINRLRRAVYEAVSVYRHERNGAPRQEPTADTQPLTGDLGPQQPDTNEQGE</sequence>
<dbReference type="EMBL" id="FOAS01000006">
    <property type="protein sequence ID" value="SEK91724.1"/>
    <property type="molecule type" value="Genomic_DNA"/>
</dbReference>
<dbReference type="SMART" id="SM01060">
    <property type="entry name" value="Catalase"/>
    <property type="match status" value="1"/>
</dbReference>
<dbReference type="Proteomes" id="UP000185766">
    <property type="component" value="Unassembled WGS sequence"/>
</dbReference>
<dbReference type="PANTHER" id="PTHR36195:SF4">
    <property type="entry name" value="DOMAIN PROTEIN, PUTATIVE (AFU_ORTHOLOGUE AFUA_5G01990)-RELATED"/>
    <property type="match status" value="1"/>
</dbReference>
<organism evidence="4 5">
    <name type="scientific">Atopomonas hussainii</name>
    <dbReference type="NCBI Taxonomy" id="1429083"/>
    <lineage>
        <taxon>Bacteria</taxon>
        <taxon>Pseudomonadati</taxon>
        <taxon>Pseudomonadota</taxon>
        <taxon>Gammaproteobacteria</taxon>
        <taxon>Pseudomonadales</taxon>
        <taxon>Pseudomonadaceae</taxon>
        <taxon>Atopomonas</taxon>
    </lineage>
</organism>